<dbReference type="InterPro" id="IPR029045">
    <property type="entry name" value="ClpP/crotonase-like_dom_sf"/>
</dbReference>
<keyword evidence="6" id="KW-1185">Reference proteome</keyword>
<dbReference type="RefSeq" id="WP_284362917.1">
    <property type="nucleotide sequence ID" value="NZ_BSNI01000002.1"/>
</dbReference>
<dbReference type="PANTHER" id="PTHR43176:SF3">
    <property type="entry name" value="3-HYDROXYISOBUTYRYL-COA HYDROLASE, MITOCHONDRIAL"/>
    <property type="match status" value="1"/>
</dbReference>
<dbReference type="InterPro" id="IPR045004">
    <property type="entry name" value="ECH_dom"/>
</dbReference>
<dbReference type="Pfam" id="PF16113">
    <property type="entry name" value="ECH_2"/>
    <property type="match status" value="1"/>
</dbReference>
<feature type="domain" description="Enoyl-CoA hydratase/isomerase" evidence="4">
    <location>
        <begin position="12"/>
        <end position="333"/>
    </location>
</feature>
<evidence type="ECO:0000313" key="6">
    <source>
        <dbReference type="Proteomes" id="UP001161405"/>
    </source>
</evidence>
<dbReference type="NCBIfam" id="NF004127">
    <property type="entry name" value="PRK05617.1"/>
    <property type="match status" value="1"/>
</dbReference>
<dbReference type="EMBL" id="BSNI01000002">
    <property type="protein sequence ID" value="GLQ17057.1"/>
    <property type="molecule type" value="Genomic_DNA"/>
</dbReference>
<comment type="caution">
    <text evidence="5">The sequence shown here is derived from an EMBL/GenBank/DDBJ whole genome shotgun (WGS) entry which is preliminary data.</text>
</comment>
<evidence type="ECO:0000256" key="1">
    <source>
        <dbReference type="ARBA" id="ARBA00001709"/>
    </source>
</evidence>
<dbReference type="InterPro" id="IPR032259">
    <property type="entry name" value="HIBYL-CoA-H"/>
</dbReference>
<dbReference type="EC" id="3.1.2.4" evidence="2"/>
<evidence type="ECO:0000313" key="5">
    <source>
        <dbReference type="EMBL" id="GLQ17057.1"/>
    </source>
</evidence>
<evidence type="ECO:0000256" key="2">
    <source>
        <dbReference type="ARBA" id="ARBA00011915"/>
    </source>
</evidence>
<keyword evidence="3 5" id="KW-0378">Hydrolase</keyword>
<gene>
    <name evidence="5" type="primary">echA9</name>
    <name evidence="5" type="ORF">GCM10007879_13060</name>
</gene>
<dbReference type="Gene3D" id="3.90.226.10">
    <property type="entry name" value="2-enoyl-CoA Hydratase, Chain A, domain 1"/>
    <property type="match status" value="1"/>
</dbReference>
<comment type="catalytic activity">
    <reaction evidence="1">
        <text>3-hydroxy-2-methylpropanoyl-CoA + H2O = 3-hydroxy-2-methylpropanoate + CoA + H(+)</text>
        <dbReference type="Rhea" id="RHEA:20888"/>
        <dbReference type="ChEBI" id="CHEBI:11805"/>
        <dbReference type="ChEBI" id="CHEBI:15377"/>
        <dbReference type="ChEBI" id="CHEBI:15378"/>
        <dbReference type="ChEBI" id="CHEBI:57287"/>
        <dbReference type="ChEBI" id="CHEBI:57340"/>
        <dbReference type="EC" id="3.1.2.4"/>
    </reaction>
</comment>
<evidence type="ECO:0000256" key="3">
    <source>
        <dbReference type="ARBA" id="ARBA00022801"/>
    </source>
</evidence>
<name>A0ABQ5UQW9_9HYPH</name>
<evidence type="ECO:0000259" key="4">
    <source>
        <dbReference type="Pfam" id="PF16113"/>
    </source>
</evidence>
<sequence length="343" mass="37519">MNDLIVQIEGNVGVITLDRPKALNALSHTMLDGIRDALIAWADNDDVHCVLIEGAGERAFCAGGDIQAIYENGPKDPDGSLEFWRDEYKLNAMIANYKKPYIALMHGFAMGGGVGVSAHGSHRIVTDGSIISMPEVGIGFLPDVGGTWLLHNAPKGVGAYYGISGARMGPDDAIFLGFADAYVPNGKFATIKPRLVAGENIDAILADISETPNEGDARWHQNDIARWFDADNFDEVLANIEADGSEFAQGALKLLRRQCPLSVKSTFHALREVQNYTSVEQSLQLEFRFCAWSLRGKNFYEGIRAAVIDKDRNPKWEPAKLGEVTDKMVEDMFAPLGGKELVF</sequence>
<dbReference type="CDD" id="cd06558">
    <property type="entry name" value="crotonase-like"/>
    <property type="match status" value="1"/>
</dbReference>
<dbReference type="PANTHER" id="PTHR43176">
    <property type="entry name" value="3-HYDROXYISOBUTYRYL-COA HYDROLASE-RELATED"/>
    <property type="match status" value="1"/>
</dbReference>
<protein>
    <recommendedName>
        <fullName evidence="2">3-hydroxyisobutyryl-CoA hydrolase</fullName>
        <ecNumber evidence="2">3.1.2.4</ecNumber>
    </recommendedName>
</protein>
<dbReference type="GO" id="GO:0016787">
    <property type="term" value="F:hydrolase activity"/>
    <property type="evidence" value="ECO:0007669"/>
    <property type="project" value="UniProtKB-KW"/>
</dbReference>
<accession>A0ABQ5UQW9</accession>
<dbReference type="SUPFAM" id="SSF52096">
    <property type="entry name" value="ClpP/crotonase"/>
    <property type="match status" value="1"/>
</dbReference>
<proteinExistence type="predicted"/>
<reference evidence="5" key="2">
    <citation type="submission" date="2023-01" db="EMBL/GenBank/DDBJ databases">
        <title>Draft genome sequence of Maritalea porphyrae strain NBRC 107169.</title>
        <authorList>
            <person name="Sun Q."/>
            <person name="Mori K."/>
        </authorList>
    </citation>
    <scope>NUCLEOTIDE SEQUENCE</scope>
    <source>
        <strain evidence="5">NBRC 107169</strain>
    </source>
</reference>
<organism evidence="5 6">
    <name type="scientific">Maritalea porphyrae</name>
    <dbReference type="NCBI Taxonomy" id="880732"/>
    <lineage>
        <taxon>Bacteria</taxon>
        <taxon>Pseudomonadati</taxon>
        <taxon>Pseudomonadota</taxon>
        <taxon>Alphaproteobacteria</taxon>
        <taxon>Hyphomicrobiales</taxon>
        <taxon>Devosiaceae</taxon>
        <taxon>Maritalea</taxon>
    </lineage>
</organism>
<reference evidence="5" key="1">
    <citation type="journal article" date="2014" name="Int. J. Syst. Evol. Microbiol.">
        <title>Complete genome of a new Firmicutes species belonging to the dominant human colonic microbiota ('Ruminococcus bicirculans') reveals two chromosomes and a selective capacity to utilize plant glucans.</title>
        <authorList>
            <consortium name="NISC Comparative Sequencing Program"/>
            <person name="Wegmann U."/>
            <person name="Louis P."/>
            <person name="Goesmann A."/>
            <person name="Henrissat B."/>
            <person name="Duncan S.H."/>
            <person name="Flint H.J."/>
        </authorList>
    </citation>
    <scope>NUCLEOTIDE SEQUENCE</scope>
    <source>
        <strain evidence="5">NBRC 107169</strain>
    </source>
</reference>
<dbReference type="Proteomes" id="UP001161405">
    <property type="component" value="Unassembled WGS sequence"/>
</dbReference>